<evidence type="ECO:0000256" key="5">
    <source>
        <dbReference type="ARBA" id="ARBA00023085"/>
    </source>
</evidence>
<comment type="caution">
    <text evidence="11">The sequence shown here is derived from an EMBL/GenBank/DDBJ whole genome shotgun (WGS) entry which is preliminary data.</text>
</comment>
<dbReference type="GO" id="GO:0030599">
    <property type="term" value="F:pectinesterase activity"/>
    <property type="evidence" value="ECO:0007669"/>
    <property type="project" value="UniProtKB-UniRule"/>
</dbReference>
<feature type="signal peptide" evidence="9">
    <location>
        <begin position="1"/>
        <end position="29"/>
    </location>
</feature>
<evidence type="ECO:0000256" key="4">
    <source>
        <dbReference type="ARBA" id="ARBA00022801"/>
    </source>
</evidence>
<dbReference type="OrthoDB" id="2019149at2759"/>
<name>A0A9Q1K9L9_9CARY</name>
<dbReference type="Pfam" id="PF01095">
    <property type="entry name" value="Pectinesterase"/>
    <property type="match status" value="1"/>
</dbReference>
<dbReference type="InterPro" id="IPR000070">
    <property type="entry name" value="Pectinesterase_cat"/>
</dbReference>
<keyword evidence="9" id="KW-0961">Cell wall biogenesis/degradation</keyword>
<dbReference type="InterPro" id="IPR012334">
    <property type="entry name" value="Pectin_lyas_fold"/>
</dbReference>
<evidence type="ECO:0000256" key="6">
    <source>
        <dbReference type="ARBA" id="ARBA00023180"/>
    </source>
</evidence>
<dbReference type="PANTHER" id="PTHR31321:SF72">
    <property type="entry name" value="PECTINESTERASE 11-RELATED"/>
    <property type="match status" value="1"/>
</dbReference>
<gene>
    <name evidence="11" type="ORF">Cgig2_003420</name>
</gene>
<evidence type="ECO:0000256" key="9">
    <source>
        <dbReference type="RuleBase" id="RU000589"/>
    </source>
</evidence>
<proteinExistence type="inferred from homology"/>
<dbReference type="GO" id="GO:0045490">
    <property type="term" value="P:pectin catabolic process"/>
    <property type="evidence" value="ECO:0007669"/>
    <property type="project" value="UniProtKB-UniRule"/>
</dbReference>
<evidence type="ECO:0000256" key="1">
    <source>
        <dbReference type="ARBA" id="ARBA00005184"/>
    </source>
</evidence>
<comment type="similarity">
    <text evidence="2">Belongs to the pectinesterase family.</text>
</comment>
<dbReference type="PANTHER" id="PTHR31321">
    <property type="entry name" value="ACYL-COA THIOESTER HYDROLASE YBHC-RELATED"/>
    <property type="match status" value="1"/>
</dbReference>
<evidence type="ECO:0000313" key="12">
    <source>
        <dbReference type="Proteomes" id="UP001153076"/>
    </source>
</evidence>
<dbReference type="FunFam" id="2.160.20.10:FF:000013">
    <property type="entry name" value="Pectinesterase"/>
    <property type="match status" value="1"/>
</dbReference>
<organism evidence="11 12">
    <name type="scientific">Carnegiea gigantea</name>
    <dbReference type="NCBI Taxonomy" id="171969"/>
    <lineage>
        <taxon>Eukaryota</taxon>
        <taxon>Viridiplantae</taxon>
        <taxon>Streptophyta</taxon>
        <taxon>Embryophyta</taxon>
        <taxon>Tracheophyta</taxon>
        <taxon>Spermatophyta</taxon>
        <taxon>Magnoliopsida</taxon>
        <taxon>eudicotyledons</taxon>
        <taxon>Gunneridae</taxon>
        <taxon>Pentapetalae</taxon>
        <taxon>Caryophyllales</taxon>
        <taxon>Cactineae</taxon>
        <taxon>Cactaceae</taxon>
        <taxon>Cactoideae</taxon>
        <taxon>Echinocereeae</taxon>
        <taxon>Carnegiea</taxon>
    </lineage>
</organism>
<comment type="catalytic activity">
    <reaction evidence="7 9">
        <text>[(1-&gt;4)-alpha-D-galacturonosyl methyl ester](n) + n H2O = [(1-&gt;4)-alpha-D-galacturonosyl](n) + n methanol + n H(+)</text>
        <dbReference type="Rhea" id="RHEA:22380"/>
        <dbReference type="Rhea" id="RHEA-COMP:14570"/>
        <dbReference type="Rhea" id="RHEA-COMP:14573"/>
        <dbReference type="ChEBI" id="CHEBI:15377"/>
        <dbReference type="ChEBI" id="CHEBI:15378"/>
        <dbReference type="ChEBI" id="CHEBI:17790"/>
        <dbReference type="ChEBI" id="CHEBI:140522"/>
        <dbReference type="ChEBI" id="CHEBI:140523"/>
        <dbReference type="EC" id="3.1.1.11"/>
    </reaction>
</comment>
<feature type="chain" id="PRO_5040547994" description="Pectinesterase" evidence="9">
    <location>
        <begin position="30"/>
        <end position="324"/>
    </location>
</feature>
<protein>
    <recommendedName>
        <fullName evidence="3 9">Pectinesterase</fullName>
        <ecNumber evidence="3 9">3.1.1.11</ecNumber>
    </recommendedName>
</protein>
<comment type="function">
    <text evidence="8 9">Acts in the modification of cell walls via demethylesterification of cell wall pectin.</text>
</comment>
<feature type="domain" description="Pectinesterase catalytic" evidence="10">
    <location>
        <begin position="45"/>
        <end position="318"/>
    </location>
</feature>
<evidence type="ECO:0000256" key="3">
    <source>
        <dbReference type="ARBA" id="ARBA00013229"/>
    </source>
</evidence>
<dbReference type="Gene3D" id="2.160.20.10">
    <property type="entry name" value="Single-stranded right-handed beta-helix, Pectin lyase-like"/>
    <property type="match status" value="1"/>
</dbReference>
<keyword evidence="4 9" id="KW-0378">Hydrolase</keyword>
<dbReference type="InterPro" id="IPR018040">
    <property type="entry name" value="Pectinesterase_Tyr_AS"/>
</dbReference>
<comment type="pathway">
    <text evidence="1 9">Glycan metabolism; pectin degradation; 2-dehydro-3-deoxy-D-gluconate from pectin: step 1/5.</text>
</comment>
<keyword evidence="6" id="KW-0325">Glycoprotein</keyword>
<evidence type="ECO:0000256" key="2">
    <source>
        <dbReference type="ARBA" id="ARBA00008891"/>
    </source>
</evidence>
<dbReference type="GO" id="GO:0042545">
    <property type="term" value="P:cell wall modification"/>
    <property type="evidence" value="ECO:0007669"/>
    <property type="project" value="UniProtKB-UniRule"/>
</dbReference>
<keyword evidence="9" id="KW-0134">Cell wall</keyword>
<dbReference type="InterPro" id="IPR011050">
    <property type="entry name" value="Pectin_lyase_fold/virulence"/>
</dbReference>
<dbReference type="EC" id="3.1.1.11" evidence="3 9"/>
<sequence length="324" mass="35826">MAILRRAHFFVSLVGIALLCPVMAPRASAQGATVERLAWKRIIKVDNSGQGDYAKIQDAIDAVPSNNVDPVFIRVEPGVYKEKITVPSDKPFITLSGWKANATIITWDDSGDIFKSPTVSVLASDFVGRYLTIQNTYGSGAKAVALRVAGDRAAFYACRILSYQDTLLDESGRHFYSNCYIEGATDFVCGNAASLFKKCHLHSTSENKGAITAQHRMTAEENTGFYFVGGKITGVKSCTLGRPWGPFSRVVFAQTYMSSVVLPQGWDDWGRPSTHRTVYYGEYECYGPGAERRARVEWSRSLTTQEALPFMTSNMIDGSNWLKF</sequence>
<evidence type="ECO:0000259" key="10">
    <source>
        <dbReference type="Pfam" id="PF01095"/>
    </source>
</evidence>
<keyword evidence="12" id="KW-1185">Reference proteome</keyword>
<dbReference type="PROSITE" id="PS00800">
    <property type="entry name" value="PECTINESTERASE_1"/>
    <property type="match status" value="1"/>
</dbReference>
<evidence type="ECO:0000313" key="11">
    <source>
        <dbReference type="EMBL" id="KAJ8439207.1"/>
    </source>
</evidence>
<dbReference type="EMBL" id="JAKOGI010000227">
    <property type="protein sequence ID" value="KAJ8439207.1"/>
    <property type="molecule type" value="Genomic_DNA"/>
</dbReference>
<dbReference type="Proteomes" id="UP001153076">
    <property type="component" value="Unassembled WGS sequence"/>
</dbReference>
<accession>A0A9Q1K9L9</accession>
<evidence type="ECO:0000256" key="8">
    <source>
        <dbReference type="ARBA" id="ARBA00057335"/>
    </source>
</evidence>
<keyword evidence="9" id="KW-0964">Secreted</keyword>
<dbReference type="SUPFAM" id="SSF51126">
    <property type="entry name" value="Pectin lyase-like"/>
    <property type="match status" value="1"/>
</dbReference>
<comment type="subcellular location">
    <subcellularLocation>
        <location evidence="9">Secreted</location>
        <location evidence="9">Cell wall</location>
    </subcellularLocation>
</comment>
<dbReference type="AlphaFoldDB" id="A0A9Q1K9L9"/>
<keyword evidence="9" id="KW-0732">Signal</keyword>
<reference evidence="11" key="1">
    <citation type="submission" date="2022-04" db="EMBL/GenBank/DDBJ databases">
        <title>Carnegiea gigantea Genome sequencing and assembly v2.</title>
        <authorList>
            <person name="Copetti D."/>
            <person name="Sanderson M.J."/>
            <person name="Burquez A."/>
            <person name="Wojciechowski M.F."/>
        </authorList>
    </citation>
    <scope>NUCLEOTIDE SEQUENCE</scope>
    <source>
        <strain evidence="11">SGP5-SGP5p</strain>
        <tissue evidence="11">Aerial part</tissue>
    </source>
</reference>
<evidence type="ECO:0000256" key="7">
    <source>
        <dbReference type="ARBA" id="ARBA00047928"/>
    </source>
</evidence>
<keyword evidence="5 9" id="KW-0063">Aspartyl esterase</keyword>